<dbReference type="Gene3D" id="3.30.230.10">
    <property type="match status" value="1"/>
</dbReference>
<dbReference type="InterPro" id="IPR020568">
    <property type="entry name" value="Ribosomal_Su5_D2-typ_SF"/>
</dbReference>
<keyword evidence="3 7" id="KW-0540">Nuclease</keyword>
<name>A0A291ISD7_9MOLU</name>
<evidence type="ECO:0000313" key="10">
    <source>
        <dbReference type="Proteomes" id="UP000232227"/>
    </source>
</evidence>
<comment type="function">
    <text evidence="1 7">RNaseP catalyzes the removal of the 5'-leader sequence from pre-tRNA to produce the mature 5'-terminus. It can also cleave other RNA substrates such as 4.5S RNA. The protein component plays an auxiliary but essential role in vivo by binding to the 5'-leader sequence and broadening the substrate specificity of the ribozyme.</text>
</comment>
<organism evidence="9 10">
    <name type="scientific">Mesoplasma lactucae ATCC 49193</name>
    <dbReference type="NCBI Taxonomy" id="81460"/>
    <lineage>
        <taxon>Bacteria</taxon>
        <taxon>Bacillati</taxon>
        <taxon>Mycoplasmatota</taxon>
        <taxon>Mollicutes</taxon>
        <taxon>Entomoplasmatales</taxon>
        <taxon>Entomoplasmataceae</taxon>
        <taxon>Mesoplasma</taxon>
    </lineage>
</organism>
<evidence type="ECO:0000256" key="3">
    <source>
        <dbReference type="ARBA" id="ARBA00022722"/>
    </source>
</evidence>
<dbReference type="PANTHER" id="PTHR33992">
    <property type="entry name" value="RIBONUCLEASE P PROTEIN COMPONENT"/>
    <property type="match status" value="1"/>
</dbReference>
<keyword evidence="2 7" id="KW-0819">tRNA processing</keyword>
<proteinExistence type="inferred from homology"/>
<dbReference type="AlphaFoldDB" id="A0A291ISD7"/>
<dbReference type="Pfam" id="PF00825">
    <property type="entry name" value="Ribonuclease_P"/>
    <property type="match status" value="1"/>
</dbReference>
<dbReference type="PANTHER" id="PTHR33992:SF1">
    <property type="entry name" value="RIBONUCLEASE P PROTEIN COMPONENT"/>
    <property type="match status" value="1"/>
</dbReference>
<keyword evidence="6 7" id="KW-0694">RNA-binding</keyword>
<reference evidence="9 10" key="1">
    <citation type="submission" date="2017-09" db="EMBL/GenBank/DDBJ databases">
        <title>SPAdes assembly of the Mesoplasma lactucae genome.</title>
        <authorList>
            <person name="Knight T.F."/>
            <person name="Rubinstein R."/>
            <person name="Citino T."/>
        </authorList>
    </citation>
    <scope>NUCLEOTIDE SEQUENCE [LARGE SCALE GENOMIC DNA]</scope>
    <source>
        <strain evidence="9 10">831-C4</strain>
    </source>
</reference>
<dbReference type="GO" id="GO:0030677">
    <property type="term" value="C:ribonuclease P complex"/>
    <property type="evidence" value="ECO:0007669"/>
    <property type="project" value="TreeGrafter"/>
</dbReference>
<gene>
    <name evidence="7 9" type="primary">rnpA</name>
    <name evidence="9" type="ORF">CP520_03150</name>
</gene>
<dbReference type="HAMAP" id="MF_00227">
    <property type="entry name" value="RNase_P"/>
    <property type="match status" value="1"/>
</dbReference>
<comment type="similarity">
    <text evidence="7">Belongs to the RnpA family.</text>
</comment>
<dbReference type="GO" id="GO:0000049">
    <property type="term" value="F:tRNA binding"/>
    <property type="evidence" value="ECO:0007669"/>
    <property type="project" value="UniProtKB-UniRule"/>
</dbReference>
<dbReference type="GO" id="GO:0042781">
    <property type="term" value="F:3'-tRNA processing endoribonuclease activity"/>
    <property type="evidence" value="ECO:0007669"/>
    <property type="project" value="TreeGrafter"/>
</dbReference>
<dbReference type="OrthoDB" id="9810867at2"/>
<evidence type="ECO:0000256" key="1">
    <source>
        <dbReference type="ARBA" id="ARBA00002663"/>
    </source>
</evidence>
<dbReference type="GO" id="GO:0001682">
    <property type="term" value="P:tRNA 5'-leader removal"/>
    <property type="evidence" value="ECO:0007669"/>
    <property type="project" value="UniProtKB-UniRule"/>
</dbReference>
<dbReference type="PROSITE" id="PS00648">
    <property type="entry name" value="RIBONUCLEASE_P"/>
    <property type="match status" value="1"/>
</dbReference>
<sequence>MKNQRIIKNNYEFQSIINKKNVKQSKSYIAYYVPNDQNNGLKYGISVGKKLGNAILRNKVKRQTRHMINELLPKYENLNFKIIIIVRKNFLSNNYEINLKNLEYILKNLKNEK</sequence>
<dbReference type="NCBIfam" id="TIGR00188">
    <property type="entry name" value="rnpA"/>
    <property type="match status" value="1"/>
</dbReference>
<keyword evidence="5 7" id="KW-0378">Hydrolase</keyword>
<dbReference type="RefSeq" id="WP_096862997.1">
    <property type="nucleotide sequence ID" value="NZ_CP023668.1"/>
</dbReference>
<dbReference type="EMBL" id="CP023668">
    <property type="protein sequence ID" value="ATG97709.1"/>
    <property type="molecule type" value="Genomic_DNA"/>
</dbReference>
<dbReference type="InterPro" id="IPR020539">
    <property type="entry name" value="RNase_P_CS"/>
</dbReference>
<dbReference type="SUPFAM" id="SSF54211">
    <property type="entry name" value="Ribosomal protein S5 domain 2-like"/>
    <property type="match status" value="1"/>
</dbReference>
<comment type="subunit">
    <text evidence="7">Consists of a catalytic RNA component (M1 or rnpB) and a protein subunit.</text>
</comment>
<evidence type="ECO:0000256" key="4">
    <source>
        <dbReference type="ARBA" id="ARBA00022759"/>
    </source>
</evidence>
<dbReference type="EC" id="3.1.26.5" evidence="7 8"/>
<evidence type="ECO:0000256" key="5">
    <source>
        <dbReference type="ARBA" id="ARBA00022801"/>
    </source>
</evidence>
<evidence type="ECO:0000313" key="9">
    <source>
        <dbReference type="EMBL" id="ATG97709.1"/>
    </source>
</evidence>
<protein>
    <recommendedName>
        <fullName evidence="7 8">Ribonuclease P protein component</fullName>
        <shortName evidence="7">RNase P protein</shortName>
        <shortName evidence="7">RNaseP protein</shortName>
        <ecNumber evidence="7 8">3.1.26.5</ecNumber>
    </recommendedName>
    <alternativeName>
        <fullName evidence="7">Protein C5</fullName>
    </alternativeName>
</protein>
<dbReference type="GO" id="GO:0004526">
    <property type="term" value="F:ribonuclease P activity"/>
    <property type="evidence" value="ECO:0007669"/>
    <property type="project" value="UniProtKB-UniRule"/>
</dbReference>
<dbReference type="InterPro" id="IPR014721">
    <property type="entry name" value="Ribsml_uS5_D2-typ_fold_subgr"/>
</dbReference>
<evidence type="ECO:0000256" key="2">
    <source>
        <dbReference type="ARBA" id="ARBA00022694"/>
    </source>
</evidence>
<comment type="catalytic activity">
    <reaction evidence="7">
        <text>Endonucleolytic cleavage of RNA, removing 5'-extranucleotides from tRNA precursor.</text>
        <dbReference type="EC" id="3.1.26.5"/>
    </reaction>
</comment>
<evidence type="ECO:0000256" key="7">
    <source>
        <dbReference type="HAMAP-Rule" id="MF_00227"/>
    </source>
</evidence>
<keyword evidence="4 7" id="KW-0255">Endonuclease</keyword>
<dbReference type="KEGG" id="mlac:CP520_03150"/>
<evidence type="ECO:0000256" key="8">
    <source>
        <dbReference type="NCBIfam" id="TIGR00188"/>
    </source>
</evidence>
<dbReference type="InterPro" id="IPR000100">
    <property type="entry name" value="RNase_P"/>
</dbReference>
<dbReference type="Proteomes" id="UP000232227">
    <property type="component" value="Chromosome"/>
</dbReference>
<evidence type="ECO:0000256" key="6">
    <source>
        <dbReference type="ARBA" id="ARBA00022884"/>
    </source>
</evidence>
<keyword evidence="10" id="KW-1185">Reference proteome</keyword>
<accession>A0A291ISD7</accession>